<evidence type="ECO:0000259" key="15">
    <source>
        <dbReference type="Pfam" id="PF17900"/>
    </source>
</evidence>
<dbReference type="EMBL" id="BONY01000075">
    <property type="protein sequence ID" value="GIH09739.1"/>
    <property type="molecule type" value="Genomic_DNA"/>
</dbReference>
<name>A0A8J3QHH9_9ACTN</name>
<protein>
    <recommendedName>
        <fullName evidence="5">Aminopeptidase N</fullName>
        <ecNumber evidence="4">3.4.11.2</ecNumber>
    </recommendedName>
    <alternativeName>
        <fullName evidence="11">Alanine aminopeptidase</fullName>
    </alternativeName>
    <alternativeName>
        <fullName evidence="12">Lysyl aminopeptidase</fullName>
    </alternativeName>
</protein>
<evidence type="ECO:0000256" key="10">
    <source>
        <dbReference type="ARBA" id="ARBA00023049"/>
    </source>
</evidence>
<dbReference type="GO" id="GO:0008237">
    <property type="term" value="F:metallopeptidase activity"/>
    <property type="evidence" value="ECO:0007669"/>
    <property type="project" value="UniProtKB-KW"/>
</dbReference>
<comment type="cofactor">
    <cofactor evidence="2">
        <name>Zn(2+)</name>
        <dbReference type="ChEBI" id="CHEBI:29105"/>
    </cofactor>
</comment>
<dbReference type="GO" id="GO:0008270">
    <property type="term" value="F:zinc ion binding"/>
    <property type="evidence" value="ECO:0007669"/>
    <property type="project" value="InterPro"/>
</dbReference>
<evidence type="ECO:0000256" key="1">
    <source>
        <dbReference type="ARBA" id="ARBA00000098"/>
    </source>
</evidence>
<evidence type="ECO:0000256" key="5">
    <source>
        <dbReference type="ARBA" id="ARBA00015611"/>
    </source>
</evidence>
<dbReference type="GO" id="GO:0006508">
    <property type="term" value="P:proteolysis"/>
    <property type="evidence" value="ECO:0007669"/>
    <property type="project" value="UniProtKB-KW"/>
</dbReference>
<dbReference type="EC" id="3.4.11.2" evidence="4"/>
<feature type="chain" id="PRO_5035172681" description="Aminopeptidase N" evidence="13">
    <location>
        <begin position="20"/>
        <end position="456"/>
    </location>
</feature>
<keyword evidence="6" id="KW-0645">Protease</keyword>
<dbReference type="PANTHER" id="PTHR11533:SF297">
    <property type="entry name" value="AMINOPEPTIDASE N"/>
    <property type="match status" value="1"/>
</dbReference>
<feature type="signal peptide" evidence="13">
    <location>
        <begin position="1"/>
        <end position="19"/>
    </location>
</feature>
<keyword evidence="17" id="KW-1185">Reference proteome</keyword>
<dbReference type="Pfam" id="PF01433">
    <property type="entry name" value="Peptidase_M1"/>
    <property type="match status" value="1"/>
</dbReference>
<dbReference type="InterPro" id="IPR027268">
    <property type="entry name" value="Peptidase_M4/M1_CTD_sf"/>
</dbReference>
<evidence type="ECO:0000256" key="12">
    <source>
        <dbReference type="ARBA" id="ARBA00031533"/>
    </source>
</evidence>
<feature type="domain" description="Peptidase M1 membrane alanine aminopeptidase" evidence="14">
    <location>
        <begin position="306"/>
        <end position="447"/>
    </location>
</feature>
<evidence type="ECO:0000256" key="7">
    <source>
        <dbReference type="ARBA" id="ARBA00022723"/>
    </source>
</evidence>
<dbReference type="InterPro" id="IPR050344">
    <property type="entry name" value="Peptidase_M1_aminopeptidases"/>
</dbReference>
<comment type="caution">
    <text evidence="16">The sequence shown here is derived from an EMBL/GenBank/DDBJ whole genome shotgun (WGS) entry which is preliminary data.</text>
</comment>
<keyword evidence="9" id="KW-0862">Zinc</keyword>
<dbReference type="SUPFAM" id="SSF55486">
    <property type="entry name" value="Metalloproteases ('zincins'), catalytic domain"/>
    <property type="match status" value="1"/>
</dbReference>
<dbReference type="InterPro" id="IPR014782">
    <property type="entry name" value="Peptidase_M1_dom"/>
</dbReference>
<accession>A0A8J3QHH9</accession>
<evidence type="ECO:0000256" key="3">
    <source>
        <dbReference type="ARBA" id="ARBA00010136"/>
    </source>
</evidence>
<dbReference type="Gene3D" id="2.60.40.1730">
    <property type="entry name" value="tricorn interacting facor f3 domain"/>
    <property type="match status" value="1"/>
</dbReference>
<keyword evidence="13" id="KW-0732">Signal</keyword>
<comment type="similarity">
    <text evidence="3">Belongs to the peptidase M1 family.</text>
</comment>
<dbReference type="Proteomes" id="UP000612899">
    <property type="component" value="Unassembled WGS sequence"/>
</dbReference>
<organism evidence="16 17">
    <name type="scientific">Rhizocola hellebori</name>
    <dbReference type="NCBI Taxonomy" id="1392758"/>
    <lineage>
        <taxon>Bacteria</taxon>
        <taxon>Bacillati</taxon>
        <taxon>Actinomycetota</taxon>
        <taxon>Actinomycetes</taxon>
        <taxon>Micromonosporales</taxon>
        <taxon>Micromonosporaceae</taxon>
        <taxon>Rhizocola</taxon>
    </lineage>
</organism>
<evidence type="ECO:0000256" key="11">
    <source>
        <dbReference type="ARBA" id="ARBA00029811"/>
    </source>
</evidence>
<dbReference type="InterPro" id="IPR042097">
    <property type="entry name" value="Aminopeptidase_N-like_N_sf"/>
</dbReference>
<evidence type="ECO:0000256" key="2">
    <source>
        <dbReference type="ARBA" id="ARBA00001947"/>
    </source>
</evidence>
<gene>
    <name evidence="16" type="ORF">Rhe02_78060</name>
</gene>
<evidence type="ECO:0000313" key="17">
    <source>
        <dbReference type="Proteomes" id="UP000612899"/>
    </source>
</evidence>
<dbReference type="PANTHER" id="PTHR11533">
    <property type="entry name" value="PROTEASE M1 ZINC METALLOPROTEASE"/>
    <property type="match status" value="1"/>
</dbReference>
<dbReference type="InterPro" id="IPR001930">
    <property type="entry name" value="Peptidase_M1"/>
</dbReference>
<dbReference type="PRINTS" id="PR00756">
    <property type="entry name" value="ALADIPTASE"/>
</dbReference>
<evidence type="ECO:0000259" key="14">
    <source>
        <dbReference type="Pfam" id="PF01433"/>
    </source>
</evidence>
<evidence type="ECO:0000256" key="9">
    <source>
        <dbReference type="ARBA" id="ARBA00022833"/>
    </source>
</evidence>
<feature type="domain" description="Aminopeptidase N-like N-terminal" evidence="15">
    <location>
        <begin position="46"/>
        <end position="217"/>
    </location>
</feature>
<dbReference type="AlphaFoldDB" id="A0A8J3QHH9"/>
<proteinExistence type="inferred from homology"/>
<dbReference type="InterPro" id="IPR045357">
    <property type="entry name" value="Aminopeptidase_N-like_N"/>
</dbReference>
<evidence type="ECO:0000313" key="16">
    <source>
        <dbReference type="EMBL" id="GIH09739.1"/>
    </source>
</evidence>
<keyword evidence="8" id="KW-0378">Hydrolase</keyword>
<evidence type="ECO:0000256" key="13">
    <source>
        <dbReference type="SAM" id="SignalP"/>
    </source>
</evidence>
<dbReference type="Gene3D" id="1.10.390.10">
    <property type="entry name" value="Neutral Protease Domain 2"/>
    <property type="match status" value="1"/>
</dbReference>
<evidence type="ECO:0000256" key="8">
    <source>
        <dbReference type="ARBA" id="ARBA00022801"/>
    </source>
</evidence>
<evidence type="ECO:0000256" key="4">
    <source>
        <dbReference type="ARBA" id="ARBA00012564"/>
    </source>
</evidence>
<sequence length="456" mass="49780">MTVAVVALAALVSPVPAQANAGFSPGAPGAGDPYFPDMGNGGYDVSHYGLELRYDPATRVLDGKARIAARATQNLSRFNLDFLGPLTIDALTVNGASARYVREGAQELVITPRSGLRNGSRFDVEVRYHGVPQQIDDPELGTSGWVATEDGAVALNQPFGAATFYPVNDTPLDKATYGYRLTVPNGLVALANGEPGPSRTKDGWTTSTWSMTQPMASELAMVAIGRFTVHADATNITAIDTALDPNDEQGVPFHTLTAEVQAWEQTIFGRYPFSSTGGIIDQVDVGYALETQGRPVYDQIDAELDTSTIVHELAHQWFGDSLTPKKWADIWLNEGFATYAEWLYSEHSGGRTVQQIFDRVYAQKPDAAVWQGIVADPGRDNIFNSLVYNRGAMTLHVLRQRIGESAFYTLLRRWATEHRYGNVSTSDFIAFAEKVSGQQLDDLFQVWVYTSGKPAL</sequence>
<keyword evidence="7" id="KW-0479">Metal-binding</keyword>
<dbReference type="SUPFAM" id="SSF63737">
    <property type="entry name" value="Leukotriene A4 hydrolase N-terminal domain"/>
    <property type="match status" value="1"/>
</dbReference>
<dbReference type="GO" id="GO:0016285">
    <property type="term" value="F:alanyl aminopeptidase activity"/>
    <property type="evidence" value="ECO:0007669"/>
    <property type="project" value="UniProtKB-EC"/>
</dbReference>
<comment type="catalytic activity">
    <reaction evidence="1">
        <text>Release of an N-terminal amino acid, Xaa-|-Yaa- from a peptide, amide or arylamide. Xaa is preferably Ala, but may be most amino acids including Pro (slow action). When a terminal hydrophobic residue is followed by a prolyl residue, the two may be released as an intact Xaa-Pro dipeptide.</text>
        <dbReference type="EC" id="3.4.11.2"/>
    </reaction>
</comment>
<dbReference type="Pfam" id="PF17900">
    <property type="entry name" value="Peptidase_M1_N"/>
    <property type="match status" value="1"/>
</dbReference>
<evidence type="ECO:0000256" key="6">
    <source>
        <dbReference type="ARBA" id="ARBA00022670"/>
    </source>
</evidence>
<dbReference type="CDD" id="cd09603">
    <property type="entry name" value="M1_APN_like"/>
    <property type="match status" value="1"/>
</dbReference>
<reference evidence="16" key="1">
    <citation type="submission" date="2021-01" db="EMBL/GenBank/DDBJ databases">
        <title>Whole genome shotgun sequence of Rhizocola hellebori NBRC 109834.</title>
        <authorList>
            <person name="Komaki H."/>
            <person name="Tamura T."/>
        </authorList>
    </citation>
    <scope>NUCLEOTIDE SEQUENCE</scope>
    <source>
        <strain evidence="16">NBRC 109834</strain>
    </source>
</reference>
<keyword evidence="10" id="KW-0482">Metalloprotease</keyword>